<dbReference type="EMBL" id="GEDG01023166">
    <property type="protein sequence ID" value="JAP16942.1"/>
    <property type="molecule type" value="Transcribed_RNA"/>
</dbReference>
<proteinExistence type="predicted"/>
<accession>A0A0V0H9A9</accession>
<evidence type="ECO:0000313" key="1">
    <source>
        <dbReference type="EMBL" id="JAP16942.1"/>
    </source>
</evidence>
<protein>
    <submittedName>
        <fullName evidence="1">Putative ovule protein</fullName>
    </submittedName>
</protein>
<reference evidence="1" key="1">
    <citation type="submission" date="2015-12" db="EMBL/GenBank/DDBJ databases">
        <title>Gene expression during late stages of embryo sac development: a critical building block for successful pollen-pistil interactions.</title>
        <authorList>
            <person name="Liu Y."/>
            <person name="Joly V."/>
            <person name="Sabar M."/>
            <person name="Matton D.P."/>
        </authorList>
    </citation>
    <scope>NUCLEOTIDE SEQUENCE</scope>
</reference>
<organism evidence="1">
    <name type="scientific">Solanum chacoense</name>
    <name type="common">Chaco potato</name>
    <dbReference type="NCBI Taxonomy" id="4108"/>
    <lineage>
        <taxon>Eukaryota</taxon>
        <taxon>Viridiplantae</taxon>
        <taxon>Streptophyta</taxon>
        <taxon>Embryophyta</taxon>
        <taxon>Tracheophyta</taxon>
        <taxon>Spermatophyta</taxon>
        <taxon>Magnoliopsida</taxon>
        <taxon>eudicotyledons</taxon>
        <taxon>Gunneridae</taxon>
        <taxon>Pentapetalae</taxon>
        <taxon>asterids</taxon>
        <taxon>lamiids</taxon>
        <taxon>Solanales</taxon>
        <taxon>Solanaceae</taxon>
        <taxon>Solanoideae</taxon>
        <taxon>Solaneae</taxon>
        <taxon>Solanum</taxon>
    </lineage>
</organism>
<dbReference type="AlphaFoldDB" id="A0A0V0H9A9"/>
<sequence>MKLFFFSFWIIKSHYQLFTYSTYMHSANHNRVLISDCGPNLNDNRSSTKSITFEGRDRARVPMGFHSQKLILYIRPKLFCMYI</sequence>
<name>A0A0V0H9A9_SOLCH</name>